<reference evidence="7" key="1">
    <citation type="journal article" date="2019" name="Int. J. Syst. Evol. Microbiol.">
        <title>The Global Catalogue of Microorganisms (GCM) 10K type strain sequencing project: providing services to taxonomists for standard genome sequencing and annotation.</title>
        <authorList>
            <consortium name="The Broad Institute Genomics Platform"/>
            <consortium name="The Broad Institute Genome Sequencing Center for Infectious Disease"/>
            <person name="Wu L."/>
            <person name="Ma J."/>
        </authorList>
    </citation>
    <scope>NUCLEOTIDE SEQUENCE [LARGE SCALE GENOMIC DNA]</scope>
    <source>
        <strain evidence="7">JCM 30742</strain>
    </source>
</reference>
<dbReference type="SUPFAM" id="SSF48498">
    <property type="entry name" value="Tetracyclin repressor-like, C-terminal domain"/>
    <property type="match status" value="1"/>
</dbReference>
<evidence type="ECO:0000256" key="1">
    <source>
        <dbReference type="ARBA" id="ARBA00023015"/>
    </source>
</evidence>
<feature type="domain" description="HTH tetR-type" evidence="5">
    <location>
        <begin position="4"/>
        <end position="64"/>
    </location>
</feature>
<evidence type="ECO:0000313" key="7">
    <source>
        <dbReference type="Proteomes" id="UP001500752"/>
    </source>
</evidence>
<sequence length="199" mass="21312">MSRPNNREAIAAAATELFAARSYTEVTVRDIAAAAGVSPALVIKLYGSKAELYTEIGPSRMRLIELDLPPEKLGRALVLQVLNRREHGLPDPWVGMVQRIHDAPDADVERTHFREHTVPSIARLIGDTSAGQRFASLVACQLVGLAEGVRVLGLFPEAEIAKEDLAAQVVPIIQAQIDAAQIDAAQIDPAQIDAAPAGD</sequence>
<comment type="caution">
    <text evidence="6">The sequence shown here is derived from an EMBL/GenBank/DDBJ whole genome shotgun (WGS) entry which is preliminary data.</text>
</comment>
<protein>
    <recommendedName>
        <fullName evidence="5">HTH tetR-type domain-containing protein</fullName>
    </recommendedName>
</protein>
<evidence type="ECO:0000313" key="6">
    <source>
        <dbReference type="EMBL" id="GAA3691855.1"/>
    </source>
</evidence>
<evidence type="ECO:0000256" key="3">
    <source>
        <dbReference type="ARBA" id="ARBA00023163"/>
    </source>
</evidence>
<feature type="DNA-binding region" description="H-T-H motif" evidence="4">
    <location>
        <begin position="27"/>
        <end position="46"/>
    </location>
</feature>
<dbReference type="SUPFAM" id="SSF46689">
    <property type="entry name" value="Homeodomain-like"/>
    <property type="match status" value="1"/>
</dbReference>
<dbReference type="Proteomes" id="UP001500752">
    <property type="component" value="Unassembled WGS sequence"/>
</dbReference>
<keyword evidence="1" id="KW-0805">Transcription regulation</keyword>
<dbReference type="RefSeq" id="WP_345152225.1">
    <property type="nucleotide sequence ID" value="NZ_BAABEO010000020.1"/>
</dbReference>
<dbReference type="EMBL" id="BAABEO010000020">
    <property type="protein sequence ID" value="GAA3691855.1"/>
    <property type="molecule type" value="Genomic_DNA"/>
</dbReference>
<dbReference type="InterPro" id="IPR001647">
    <property type="entry name" value="HTH_TetR"/>
</dbReference>
<accession>A0ABP7CJJ8</accession>
<dbReference type="PANTHER" id="PTHR30055:SF234">
    <property type="entry name" value="HTH-TYPE TRANSCRIPTIONAL REGULATOR BETI"/>
    <property type="match status" value="1"/>
</dbReference>
<gene>
    <name evidence="6" type="ORF">GCM10023081_31670</name>
</gene>
<dbReference type="Gene3D" id="1.10.357.10">
    <property type="entry name" value="Tetracycline Repressor, domain 2"/>
    <property type="match status" value="1"/>
</dbReference>
<dbReference type="PANTHER" id="PTHR30055">
    <property type="entry name" value="HTH-TYPE TRANSCRIPTIONAL REGULATOR RUTR"/>
    <property type="match status" value="1"/>
</dbReference>
<dbReference type="Pfam" id="PF00440">
    <property type="entry name" value="TetR_N"/>
    <property type="match status" value="1"/>
</dbReference>
<dbReference type="Pfam" id="PF17920">
    <property type="entry name" value="TetR_C_16"/>
    <property type="match status" value="1"/>
</dbReference>
<dbReference type="InterPro" id="IPR009057">
    <property type="entry name" value="Homeodomain-like_sf"/>
</dbReference>
<dbReference type="PROSITE" id="PS50977">
    <property type="entry name" value="HTH_TETR_2"/>
    <property type="match status" value="1"/>
</dbReference>
<keyword evidence="2 4" id="KW-0238">DNA-binding</keyword>
<keyword evidence="3" id="KW-0804">Transcription</keyword>
<evidence type="ECO:0000256" key="4">
    <source>
        <dbReference type="PROSITE-ProRule" id="PRU00335"/>
    </source>
</evidence>
<organism evidence="6 7">
    <name type="scientific">Arthrobacter ginkgonis</name>
    <dbReference type="NCBI Taxonomy" id="1630594"/>
    <lineage>
        <taxon>Bacteria</taxon>
        <taxon>Bacillati</taxon>
        <taxon>Actinomycetota</taxon>
        <taxon>Actinomycetes</taxon>
        <taxon>Micrococcales</taxon>
        <taxon>Micrococcaceae</taxon>
        <taxon>Arthrobacter</taxon>
    </lineage>
</organism>
<dbReference type="InterPro" id="IPR041678">
    <property type="entry name" value="TetR_C_16"/>
</dbReference>
<keyword evidence="7" id="KW-1185">Reference proteome</keyword>
<evidence type="ECO:0000259" key="5">
    <source>
        <dbReference type="PROSITE" id="PS50977"/>
    </source>
</evidence>
<evidence type="ECO:0000256" key="2">
    <source>
        <dbReference type="ARBA" id="ARBA00023125"/>
    </source>
</evidence>
<dbReference type="InterPro" id="IPR036271">
    <property type="entry name" value="Tet_transcr_reg_TetR-rel_C_sf"/>
</dbReference>
<dbReference type="InterPro" id="IPR050109">
    <property type="entry name" value="HTH-type_TetR-like_transc_reg"/>
</dbReference>
<proteinExistence type="predicted"/>
<name>A0ABP7CJJ8_9MICC</name>